<accession>A0A8J9ZT46</accession>
<proteinExistence type="predicted"/>
<protein>
    <submittedName>
        <fullName evidence="1">Hypp2626 protein</fullName>
    </submittedName>
</protein>
<sequence length="94" mass="10043">MEHIDRLSPAAVKSCCCWGAQDEEAPRKAGITPCSDALDAAQTHRHVATTEPGNCTLGSSEPLPLTLFASGPVISSDALRFKCHQEDRDNAFCS</sequence>
<evidence type="ECO:0000313" key="1">
    <source>
        <dbReference type="EMBL" id="CAH1263091.1"/>
    </source>
</evidence>
<organism evidence="1 2">
    <name type="scientific">Branchiostoma lanceolatum</name>
    <name type="common">Common lancelet</name>
    <name type="synonym">Amphioxus lanceolatum</name>
    <dbReference type="NCBI Taxonomy" id="7740"/>
    <lineage>
        <taxon>Eukaryota</taxon>
        <taxon>Metazoa</taxon>
        <taxon>Chordata</taxon>
        <taxon>Cephalochordata</taxon>
        <taxon>Leptocardii</taxon>
        <taxon>Amphioxiformes</taxon>
        <taxon>Branchiostomatidae</taxon>
        <taxon>Branchiostoma</taxon>
    </lineage>
</organism>
<evidence type="ECO:0000313" key="2">
    <source>
        <dbReference type="Proteomes" id="UP000838412"/>
    </source>
</evidence>
<dbReference type="Proteomes" id="UP000838412">
    <property type="component" value="Chromosome 4"/>
</dbReference>
<dbReference type="EMBL" id="OV696689">
    <property type="protein sequence ID" value="CAH1263091.1"/>
    <property type="molecule type" value="Genomic_DNA"/>
</dbReference>
<dbReference type="AlphaFoldDB" id="A0A8J9ZT46"/>
<name>A0A8J9ZT46_BRALA</name>
<keyword evidence="2" id="KW-1185">Reference proteome</keyword>
<gene>
    <name evidence="1" type="primary">Hypp2626</name>
    <name evidence="1" type="ORF">BLAG_LOCUS17890</name>
</gene>
<reference evidence="1" key="1">
    <citation type="submission" date="2022-01" db="EMBL/GenBank/DDBJ databases">
        <authorList>
            <person name="Braso-Vives M."/>
        </authorList>
    </citation>
    <scope>NUCLEOTIDE SEQUENCE</scope>
</reference>
<dbReference type="OrthoDB" id="10642059at2759"/>